<dbReference type="PANTHER" id="PTHR21321">
    <property type="entry name" value="PNAS-3 RELATED"/>
    <property type="match status" value="1"/>
</dbReference>
<dbReference type="GO" id="GO:0000467">
    <property type="term" value="P:exonucleolytic trimming to generate mature 3'-end of 5.8S rRNA from tricistronic rRNA transcript (SSU-rRNA, 5.8S rRNA, LSU-rRNA)"/>
    <property type="evidence" value="ECO:0007669"/>
    <property type="project" value="TreeGrafter"/>
</dbReference>
<dbReference type="GO" id="GO:0000177">
    <property type="term" value="C:cytoplasmic exosome (RNase complex)"/>
    <property type="evidence" value="ECO:0007669"/>
    <property type="project" value="TreeGrafter"/>
</dbReference>
<evidence type="ECO:0000256" key="2">
    <source>
        <dbReference type="ARBA" id="ARBA00022835"/>
    </source>
</evidence>
<dbReference type="GO" id="GO:0071051">
    <property type="term" value="P:poly(A)-dependent snoRNA 3'-end processing"/>
    <property type="evidence" value="ECO:0007669"/>
    <property type="project" value="TreeGrafter"/>
</dbReference>
<dbReference type="InterPro" id="IPR036612">
    <property type="entry name" value="KH_dom_type_1_sf"/>
</dbReference>
<dbReference type="GO" id="GO:0071038">
    <property type="term" value="P:TRAMP-dependent tRNA surveillance pathway"/>
    <property type="evidence" value="ECO:0007669"/>
    <property type="project" value="TreeGrafter"/>
</dbReference>
<keyword evidence="2" id="KW-0271">Exosome</keyword>
<evidence type="ECO:0000259" key="4">
    <source>
        <dbReference type="SMART" id="SM00316"/>
    </source>
</evidence>
<dbReference type="GO" id="GO:0071034">
    <property type="term" value="P:CUT catabolic process"/>
    <property type="evidence" value="ECO:0007669"/>
    <property type="project" value="TreeGrafter"/>
</dbReference>
<name>A0A4Q9KR60_9MICR</name>
<dbReference type="SUPFAM" id="SSF54791">
    <property type="entry name" value="Eukaryotic type KH-domain (KH-domain type I)"/>
    <property type="match status" value="1"/>
</dbReference>
<dbReference type="SUPFAM" id="SSF50249">
    <property type="entry name" value="Nucleic acid-binding proteins"/>
    <property type="match status" value="1"/>
</dbReference>
<proteinExistence type="predicted"/>
<evidence type="ECO:0000256" key="3">
    <source>
        <dbReference type="ARBA" id="ARBA00022884"/>
    </source>
</evidence>
<dbReference type="InterPro" id="IPR004088">
    <property type="entry name" value="KH_dom_type_1"/>
</dbReference>
<dbReference type="Proteomes" id="UP000292362">
    <property type="component" value="Unassembled WGS sequence"/>
</dbReference>
<reference evidence="5 6" key="1">
    <citation type="submission" date="2017-12" db="EMBL/GenBank/DDBJ databases">
        <authorList>
            <person name="Pombert J.-F."/>
            <person name="Haag K.L."/>
            <person name="Ebert D."/>
        </authorList>
    </citation>
    <scope>NUCLEOTIDE SEQUENCE [LARGE SCALE GENOMIC DNA]</scope>
    <source>
        <strain evidence="5">FI-OER-3-3</strain>
    </source>
</reference>
<organism evidence="5 6">
    <name type="scientific">Hamiltosporidium tvaerminnensis</name>
    <dbReference type="NCBI Taxonomy" id="1176355"/>
    <lineage>
        <taxon>Eukaryota</taxon>
        <taxon>Fungi</taxon>
        <taxon>Fungi incertae sedis</taxon>
        <taxon>Microsporidia</taxon>
        <taxon>Dubosqiidae</taxon>
        <taxon>Hamiltosporidium</taxon>
    </lineage>
</organism>
<comment type="subcellular location">
    <subcellularLocation>
        <location evidence="1">Nucleus</location>
    </subcellularLocation>
</comment>
<dbReference type="GO" id="GO:0000176">
    <property type="term" value="C:nuclear exosome (RNase complex)"/>
    <property type="evidence" value="ECO:0007669"/>
    <property type="project" value="TreeGrafter"/>
</dbReference>
<evidence type="ECO:0000313" key="6">
    <source>
        <dbReference type="Proteomes" id="UP000292362"/>
    </source>
</evidence>
<dbReference type="Pfam" id="PF15985">
    <property type="entry name" value="KH_6"/>
    <property type="match status" value="1"/>
</dbReference>
<sequence>MTVKAIRNVLVGDEVKEEGIKSIEIINGSVTTMGTLFLYEKPNETNSSISNNKGTNTPLHTSNTTNINTHLYPSTLSTTNTPLSDRRWFVYSMTERVVISVGDLVIGSVIYVCSEYYKIELGNGCIGILPLLNFINANKRNKPDLKKGDVIYSRVIKGGFEVLLSCKEEGLGVVGCYFYVGRKKCVRLLFDKHYFKECLGNIGRGYKYRIGIGVNGRIWVESDSVKDIRDIVLMIKGYSTNDKGGLVIYIENKRC</sequence>
<gene>
    <name evidence="5" type="ORF">CWI37_2448p0010</name>
</gene>
<dbReference type="GO" id="GO:0071035">
    <property type="term" value="P:nuclear polyadenylation-dependent rRNA catabolic process"/>
    <property type="evidence" value="ECO:0007669"/>
    <property type="project" value="TreeGrafter"/>
</dbReference>
<dbReference type="PANTHER" id="PTHR21321:SF1">
    <property type="entry name" value="EXOSOME COMPLEX COMPONENT RRP40"/>
    <property type="match status" value="1"/>
</dbReference>
<keyword evidence="3" id="KW-0694">RNA-binding</keyword>
<dbReference type="Pfam" id="PF21262">
    <property type="entry name" value="RRP40_S1"/>
    <property type="match status" value="1"/>
</dbReference>
<protein>
    <recommendedName>
        <fullName evidence="4">S1 motif domain-containing protein</fullName>
    </recommendedName>
</protein>
<dbReference type="VEuPathDB" id="MicrosporidiaDB:CWI37_2448p0010"/>
<dbReference type="Gene3D" id="2.40.50.140">
    <property type="entry name" value="Nucleic acid-binding proteins"/>
    <property type="match status" value="1"/>
</dbReference>
<dbReference type="GO" id="GO:0034475">
    <property type="term" value="P:U4 snRNA 3'-end processing"/>
    <property type="evidence" value="ECO:0007669"/>
    <property type="project" value="TreeGrafter"/>
</dbReference>
<feature type="domain" description="S1 motif" evidence="4">
    <location>
        <begin position="100"/>
        <end position="167"/>
    </location>
</feature>
<dbReference type="SMART" id="SM00316">
    <property type="entry name" value="S1"/>
    <property type="match status" value="1"/>
</dbReference>
<evidence type="ECO:0000313" key="5">
    <source>
        <dbReference type="EMBL" id="TBT97177.1"/>
    </source>
</evidence>
<dbReference type="GO" id="GO:0003723">
    <property type="term" value="F:RNA binding"/>
    <property type="evidence" value="ECO:0007669"/>
    <property type="project" value="UniProtKB-KW"/>
</dbReference>
<dbReference type="InterPro" id="IPR003029">
    <property type="entry name" value="S1_domain"/>
</dbReference>
<dbReference type="AlphaFoldDB" id="A0A4Q9KR60"/>
<comment type="caution">
    <text evidence="5">The sequence shown here is derived from an EMBL/GenBank/DDBJ whole genome shotgun (WGS) entry which is preliminary data.</text>
</comment>
<dbReference type="InterPro" id="IPR026699">
    <property type="entry name" value="Exosome_RNA_bind1/RRP40/RRP4"/>
</dbReference>
<dbReference type="InterPro" id="IPR012340">
    <property type="entry name" value="NA-bd_OB-fold"/>
</dbReference>
<accession>A0A4Q9KR60</accession>
<dbReference type="Gene3D" id="3.30.1370.10">
    <property type="entry name" value="K Homology domain, type 1"/>
    <property type="match status" value="1"/>
</dbReference>
<evidence type="ECO:0000256" key="1">
    <source>
        <dbReference type="ARBA" id="ARBA00004123"/>
    </source>
</evidence>
<dbReference type="EMBL" id="PITJ01002448">
    <property type="protein sequence ID" value="TBT97177.1"/>
    <property type="molecule type" value="Genomic_DNA"/>
</dbReference>